<dbReference type="Gene3D" id="3.40.50.1820">
    <property type="entry name" value="alpha/beta hydrolase"/>
    <property type="match status" value="1"/>
</dbReference>
<dbReference type="RefSeq" id="WP_144843543.1">
    <property type="nucleotide sequence ID" value="NZ_VNJI01000003.1"/>
</dbReference>
<reference evidence="1 2" key="1">
    <citation type="submission" date="2019-07" db="EMBL/GenBank/DDBJ databases">
        <authorList>
            <person name="Kim J."/>
        </authorList>
    </citation>
    <scope>NUCLEOTIDE SEQUENCE [LARGE SCALE GENOMIC DNA]</scope>
    <source>
        <strain evidence="1 2">JC52</strain>
    </source>
</reference>
<gene>
    <name evidence="1" type="ORF">FPZ49_04050</name>
</gene>
<proteinExistence type="predicted"/>
<dbReference type="SUPFAM" id="SSF53474">
    <property type="entry name" value="alpha/beta-Hydrolases"/>
    <property type="match status" value="1"/>
</dbReference>
<dbReference type="AlphaFoldDB" id="A0A559KH50"/>
<dbReference type="InterPro" id="IPR029058">
    <property type="entry name" value="AB_hydrolase_fold"/>
</dbReference>
<keyword evidence="2" id="KW-1185">Reference proteome</keyword>
<sequence>MKWNPDEFLEQLYSEPRQLSFQAASQAEWAEWRASLKAELLKALVLPTRDAAPLEPVTVEAVDCGEYTRELIQLTTMPNLQMPAFLLLPKNGKGPFPAVLTCPGYGYGSKDLGGLLPDGSIRTEEPGIYKDYPVALAKRGFAVIVPELMGLGYRRLKQDEDKPPKENSCFRLATNLLMAGRTLAGSCA</sequence>
<evidence type="ECO:0000313" key="1">
    <source>
        <dbReference type="EMBL" id="TVY11408.1"/>
    </source>
</evidence>
<evidence type="ECO:0000313" key="2">
    <source>
        <dbReference type="Proteomes" id="UP000317036"/>
    </source>
</evidence>
<accession>A0A559KH50</accession>
<dbReference type="OrthoDB" id="8183145at2"/>
<protein>
    <submittedName>
        <fullName evidence="1">Uncharacterized protein</fullName>
    </submittedName>
</protein>
<organism evidence="1 2">
    <name type="scientific">Paenibacillus cremeus</name>
    <dbReference type="NCBI Taxonomy" id="2163881"/>
    <lineage>
        <taxon>Bacteria</taxon>
        <taxon>Bacillati</taxon>
        <taxon>Bacillota</taxon>
        <taxon>Bacilli</taxon>
        <taxon>Bacillales</taxon>
        <taxon>Paenibacillaceae</taxon>
        <taxon>Paenibacillus</taxon>
    </lineage>
</organism>
<comment type="caution">
    <text evidence="1">The sequence shown here is derived from an EMBL/GenBank/DDBJ whole genome shotgun (WGS) entry which is preliminary data.</text>
</comment>
<dbReference type="EMBL" id="VNJI01000003">
    <property type="protein sequence ID" value="TVY11408.1"/>
    <property type="molecule type" value="Genomic_DNA"/>
</dbReference>
<dbReference type="Pfam" id="PF12715">
    <property type="entry name" value="Abhydrolase_7"/>
    <property type="match status" value="1"/>
</dbReference>
<dbReference type="InterPro" id="IPR025890">
    <property type="entry name" value="Abhydrolase_bac"/>
</dbReference>
<name>A0A559KH50_9BACL</name>
<dbReference type="Proteomes" id="UP000317036">
    <property type="component" value="Unassembled WGS sequence"/>
</dbReference>